<dbReference type="InterPro" id="IPR016181">
    <property type="entry name" value="Acyl_CoA_acyltransferase"/>
</dbReference>
<dbReference type="GO" id="GO:0016747">
    <property type="term" value="F:acyltransferase activity, transferring groups other than amino-acyl groups"/>
    <property type="evidence" value="ECO:0007669"/>
    <property type="project" value="InterPro"/>
</dbReference>
<dbReference type="OrthoDB" id="7301318at2"/>
<organism evidence="2 3">
    <name type="scientific">Tropicimonas sediminicola</name>
    <dbReference type="NCBI Taxonomy" id="1031541"/>
    <lineage>
        <taxon>Bacteria</taxon>
        <taxon>Pseudomonadati</taxon>
        <taxon>Pseudomonadota</taxon>
        <taxon>Alphaproteobacteria</taxon>
        <taxon>Rhodobacterales</taxon>
        <taxon>Roseobacteraceae</taxon>
        <taxon>Tropicimonas</taxon>
    </lineage>
</organism>
<keyword evidence="3" id="KW-1185">Reference proteome</keyword>
<dbReference type="AlphaFoldDB" id="A0A239IMZ3"/>
<feature type="domain" description="N-acetyltransferase" evidence="1">
    <location>
        <begin position="109"/>
        <end position="237"/>
    </location>
</feature>
<dbReference type="PROSITE" id="PS51186">
    <property type="entry name" value="GNAT"/>
    <property type="match status" value="1"/>
</dbReference>
<accession>A0A239IMZ3</accession>
<dbReference type="CDD" id="cd04301">
    <property type="entry name" value="NAT_SF"/>
    <property type="match status" value="1"/>
</dbReference>
<dbReference type="Gene3D" id="3.40.630.30">
    <property type="match status" value="1"/>
</dbReference>
<dbReference type="PANTHER" id="PTHR43072">
    <property type="entry name" value="N-ACETYLTRANSFERASE"/>
    <property type="match status" value="1"/>
</dbReference>
<evidence type="ECO:0000313" key="2">
    <source>
        <dbReference type="EMBL" id="SNS94939.1"/>
    </source>
</evidence>
<dbReference type="Pfam" id="PF00583">
    <property type="entry name" value="Acetyltransf_1"/>
    <property type="match status" value="1"/>
</dbReference>
<dbReference type="SUPFAM" id="SSF55729">
    <property type="entry name" value="Acyl-CoA N-acyltransferases (Nat)"/>
    <property type="match status" value="1"/>
</dbReference>
<dbReference type="EMBL" id="FZOY01000004">
    <property type="protein sequence ID" value="SNS94939.1"/>
    <property type="molecule type" value="Genomic_DNA"/>
</dbReference>
<evidence type="ECO:0000259" key="1">
    <source>
        <dbReference type="PROSITE" id="PS51186"/>
    </source>
</evidence>
<keyword evidence="2" id="KW-0808">Transferase</keyword>
<dbReference type="InterPro" id="IPR000182">
    <property type="entry name" value="GNAT_dom"/>
</dbReference>
<dbReference type="RefSeq" id="WP_089233533.1">
    <property type="nucleotide sequence ID" value="NZ_FZOY01000004.1"/>
</dbReference>
<gene>
    <name evidence="2" type="ORF">SAMN05421757_104469</name>
</gene>
<evidence type="ECO:0000313" key="3">
    <source>
        <dbReference type="Proteomes" id="UP000198426"/>
    </source>
</evidence>
<name>A0A239IMZ3_9RHOB</name>
<dbReference type="Proteomes" id="UP000198426">
    <property type="component" value="Unassembled WGS sequence"/>
</dbReference>
<sequence length="237" mass="25390">MSRPEREALFSTIDATWPAARYIDIDGWRLREGAGGGNRVSAATAAGDAPEIAAMEAAQAGLGQDPLVMVRPGEEALDARLEAAGYRVKDPVVLLACPVERLAKAPPPVTAFHVAWPPMQVQAEIWAKGGIGPARLAVMDRVMGPRLSLLGRAGDQPAATGFVAIHGDIAMLHALEVAQEHRRRGVARHLMQAAALWARDEGAAWLAVLVTLANPPARALYTSLGMEAVEEYHYRTR</sequence>
<reference evidence="2 3" key="1">
    <citation type="submission" date="2017-06" db="EMBL/GenBank/DDBJ databases">
        <authorList>
            <person name="Kim H.J."/>
            <person name="Triplett B.A."/>
        </authorList>
    </citation>
    <scope>NUCLEOTIDE SEQUENCE [LARGE SCALE GENOMIC DNA]</scope>
    <source>
        <strain evidence="2 3">DSM 29339</strain>
    </source>
</reference>
<protein>
    <submittedName>
        <fullName evidence="2">Acetyltransferase (GNAT) family protein</fullName>
    </submittedName>
</protein>
<dbReference type="PANTHER" id="PTHR43072:SF60">
    <property type="entry name" value="L-2,4-DIAMINOBUTYRIC ACID ACETYLTRANSFERASE"/>
    <property type="match status" value="1"/>
</dbReference>
<proteinExistence type="predicted"/>